<sequence length="64" mass="7590">MVEKACKKIGELGDKYVYLCPAVEEIDETLKDLDRLAEIEKWKKERRKIRKQELEKLLGIDIVE</sequence>
<dbReference type="Proteomes" id="UP000886289">
    <property type="component" value="Unassembled WGS sequence"/>
</dbReference>
<evidence type="ECO:0000313" key="1">
    <source>
        <dbReference type="EMBL" id="HDD44455.1"/>
    </source>
</evidence>
<gene>
    <name evidence="1" type="ORF">ENG63_06315</name>
</gene>
<reference evidence="1" key="1">
    <citation type="journal article" date="2020" name="mSystems">
        <title>Genome- and Community-Level Interaction Insights into Carbon Utilization and Element Cycling Functions of Hydrothermarchaeota in Hydrothermal Sediment.</title>
        <authorList>
            <person name="Zhou Z."/>
            <person name="Liu Y."/>
            <person name="Xu W."/>
            <person name="Pan J."/>
            <person name="Luo Z.H."/>
            <person name="Li M."/>
        </authorList>
    </citation>
    <scope>NUCLEOTIDE SEQUENCE [LARGE SCALE GENOMIC DNA]</scope>
    <source>
        <strain evidence="1">HyVt-233</strain>
    </source>
</reference>
<dbReference type="AlphaFoldDB" id="A0A7C0U377"/>
<dbReference type="EMBL" id="DRBS01000241">
    <property type="protein sequence ID" value="HDD44455.1"/>
    <property type="molecule type" value="Genomic_DNA"/>
</dbReference>
<name>A0A7C0U377_DESA2</name>
<organism evidence="1">
    <name type="scientific">Desulfofervidus auxilii</name>
    <dbReference type="NCBI Taxonomy" id="1621989"/>
    <lineage>
        <taxon>Bacteria</taxon>
        <taxon>Pseudomonadati</taxon>
        <taxon>Thermodesulfobacteriota</taxon>
        <taxon>Candidatus Desulfofervidia</taxon>
        <taxon>Candidatus Desulfofervidales</taxon>
        <taxon>Candidatus Desulfofervidaceae</taxon>
        <taxon>Candidatus Desulfofervidus</taxon>
    </lineage>
</organism>
<proteinExistence type="predicted"/>
<accession>A0A7C0U377</accession>
<comment type="caution">
    <text evidence="1">The sequence shown here is derived from an EMBL/GenBank/DDBJ whole genome shotgun (WGS) entry which is preliminary data.</text>
</comment>
<protein>
    <submittedName>
        <fullName evidence="1">Uncharacterized protein</fullName>
    </submittedName>
</protein>